<evidence type="ECO:0000313" key="7">
    <source>
        <dbReference type="EMBL" id="CAH4037703.1"/>
    </source>
</evidence>
<dbReference type="InterPro" id="IPR000504">
    <property type="entry name" value="RRM_dom"/>
</dbReference>
<dbReference type="PANTHER" id="PTHR13798:SF11">
    <property type="entry name" value="RNA-BINDING PROTEIN 7-RELATED"/>
    <property type="match status" value="1"/>
</dbReference>
<dbReference type="InterPro" id="IPR012677">
    <property type="entry name" value="Nucleotide-bd_a/b_plait_sf"/>
</dbReference>
<dbReference type="SMART" id="SM00360">
    <property type="entry name" value="RRM"/>
    <property type="match status" value="1"/>
</dbReference>
<evidence type="ECO:0000256" key="1">
    <source>
        <dbReference type="ARBA" id="ARBA00004642"/>
    </source>
</evidence>
<evidence type="ECO:0000256" key="4">
    <source>
        <dbReference type="PROSITE-ProRule" id="PRU00176"/>
    </source>
</evidence>
<keyword evidence="2 4" id="KW-0694">RNA-binding</keyword>
<evidence type="ECO:0000313" key="8">
    <source>
        <dbReference type="Proteomes" id="UP001152562"/>
    </source>
</evidence>
<dbReference type="Pfam" id="PF00076">
    <property type="entry name" value="RRM_1"/>
    <property type="match status" value="1"/>
</dbReference>
<dbReference type="Proteomes" id="UP001152562">
    <property type="component" value="Unassembled WGS sequence"/>
</dbReference>
<dbReference type="CDD" id="cd12336">
    <property type="entry name" value="RRM_RBM7_like"/>
    <property type="match status" value="1"/>
</dbReference>
<dbReference type="GO" id="GO:0005654">
    <property type="term" value="C:nucleoplasm"/>
    <property type="evidence" value="ECO:0007669"/>
    <property type="project" value="UniProtKB-SubCell"/>
</dbReference>
<feature type="domain" description="RRM" evidence="6">
    <location>
        <begin position="7"/>
        <end position="93"/>
    </location>
</feature>
<dbReference type="Gene3D" id="3.30.70.330">
    <property type="match status" value="1"/>
</dbReference>
<dbReference type="PANTHER" id="PTHR13798">
    <property type="entry name" value="RNA BINDING MOTIF RBM PROTEIN -RELATED"/>
    <property type="match status" value="1"/>
</dbReference>
<keyword evidence="8" id="KW-1185">Reference proteome</keyword>
<evidence type="ECO:0000256" key="3">
    <source>
        <dbReference type="ARBA" id="ARBA00023242"/>
    </source>
</evidence>
<name>A0A9P0TTF1_PIEBR</name>
<comment type="caution">
    <text evidence="7">The sequence shown here is derived from an EMBL/GenBank/DDBJ whole genome shotgun (WGS) entry which is preliminary data.</text>
</comment>
<organism evidence="7 8">
    <name type="scientific">Pieris brassicae</name>
    <name type="common">White butterfly</name>
    <name type="synonym">Large white butterfly</name>
    <dbReference type="NCBI Taxonomy" id="7116"/>
    <lineage>
        <taxon>Eukaryota</taxon>
        <taxon>Metazoa</taxon>
        <taxon>Ecdysozoa</taxon>
        <taxon>Arthropoda</taxon>
        <taxon>Hexapoda</taxon>
        <taxon>Insecta</taxon>
        <taxon>Pterygota</taxon>
        <taxon>Neoptera</taxon>
        <taxon>Endopterygota</taxon>
        <taxon>Lepidoptera</taxon>
        <taxon>Glossata</taxon>
        <taxon>Ditrysia</taxon>
        <taxon>Papilionoidea</taxon>
        <taxon>Pieridae</taxon>
        <taxon>Pierinae</taxon>
        <taxon>Pieris</taxon>
    </lineage>
</organism>
<sequence>MYEEDNKTIWCGNISEQVTEEILYELFLQAGPLEKVKIVKDRDGRQRNFAFITYRHEVSVPYALNLFRGTALFNKALSMHCRGRMVPLPPSIRAYGDEIPLEIPNQNVVQQFAAMTEKIKDNSQRPMPLLRSEINHELVMASLQGNWLHRHHPYQSKDNRKHGRDDNRHKESSKKYSSHWKDRKRSRNYRRD</sequence>
<dbReference type="SUPFAM" id="SSF54928">
    <property type="entry name" value="RNA-binding domain, RBD"/>
    <property type="match status" value="1"/>
</dbReference>
<dbReference type="InterPro" id="IPR052285">
    <property type="entry name" value="NEXT_complex_subunit"/>
</dbReference>
<feature type="region of interest" description="Disordered" evidence="5">
    <location>
        <begin position="152"/>
        <end position="192"/>
    </location>
</feature>
<keyword evidence="3" id="KW-0539">Nucleus</keyword>
<feature type="compositionally biased region" description="Basic and acidic residues" evidence="5">
    <location>
        <begin position="155"/>
        <end position="174"/>
    </location>
</feature>
<dbReference type="PROSITE" id="PS50102">
    <property type="entry name" value="RRM"/>
    <property type="match status" value="1"/>
</dbReference>
<comment type="subcellular location">
    <subcellularLocation>
        <location evidence="1">Nucleus</location>
        <location evidence="1">Nucleoplasm</location>
    </subcellularLocation>
</comment>
<dbReference type="GO" id="GO:0000381">
    <property type="term" value="P:regulation of alternative mRNA splicing, via spliceosome"/>
    <property type="evidence" value="ECO:0007669"/>
    <property type="project" value="TreeGrafter"/>
</dbReference>
<dbReference type="EMBL" id="CALOZG010000085">
    <property type="protein sequence ID" value="CAH4037703.1"/>
    <property type="molecule type" value="Genomic_DNA"/>
</dbReference>
<dbReference type="OrthoDB" id="407442at2759"/>
<evidence type="ECO:0000259" key="6">
    <source>
        <dbReference type="PROSITE" id="PS50102"/>
    </source>
</evidence>
<evidence type="ECO:0000256" key="5">
    <source>
        <dbReference type="SAM" id="MobiDB-lite"/>
    </source>
</evidence>
<evidence type="ECO:0000256" key="2">
    <source>
        <dbReference type="ARBA" id="ARBA00022884"/>
    </source>
</evidence>
<protein>
    <recommendedName>
        <fullName evidence="6">RRM domain-containing protein</fullName>
    </recommendedName>
</protein>
<reference evidence="7" key="1">
    <citation type="submission" date="2022-05" db="EMBL/GenBank/DDBJ databases">
        <authorList>
            <person name="Okamura Y."/>
        </authorList>
    </citation>
    <scope>NUCLEOTIDE SEQUENCE</scope>
</reference>
<gene>
    <name evidence="7" type="ORF">PIBRA_LOCUS13342</name>
</gene>
<dbReference type="GO" id="GO:0003727">
    <property type="term" value="F:single-stranded RNA binding"/>
    <property type="evidence" value="ECO:0007669"/>
    <property type="project" value="TreeGrafter"/>
</dbReference>
<accession>A0A9P0TTF1</accession>
<proteinExistence type="predicted"/>
<dbReference type="AlphaFoldDB" id="A0A9P0TTF1"/>
<dbReference type="InterPro" id="IPR035979">
    <property type="entry name" value="RBD_domain_sf"/>
</dbReference>
<feature type="compositionally biased region" description="Basic residues" evidence="5">
    <location>
        <begin position="176"/>
        <end position="192"/>
    </location>
</feature>